<sequence length="204" mass="22364">MKKIKRFIIALALSLFTIANTAPAIVYANETNQIINEQQQVQQAIDEIDQKLSRPISVSENDLNARIQEAKKRYPGLTEERMKELAYQTLTPYSFRASVWDGQGVTVDEFAWVVENLIAASISGGVGGIGNLVKQKGLAAAKATLSRVAKAAAMRVGVYSGWIAGALERVFDYINIFANVGHAVAQWVDANDFHPNNGRINAWA</sequence>
<feature type="signal peptide" evidence="2">
    <location>
        <begin position="1"/>
        <end position="24"/>
    </location>
</feature>
<dbReference type="EMBL" id="UHFG01000003">
    <property type="protein sequence ID" value="SUN43993.1"/>
    <property type="molecule type" value="Genomic_DNA"/>
</dbReference>
<evidence type="ECO:0000256" key="1">
    <source>
        <dbReference type="SAM" id="Coils"/>
    </source>
</evidence>
<evidence type="ECO:0000256" key="2">
    <source>
        <dbReference type="SAM" id="SignalP"/>
    </source>
</evidence>
<protein>
    <submittedName>
        <fullName evidence="3">Membrane protein</fullName>
    </submittedName>
</protein>
<proteinExistence type="predicted"/>
<keyword evidence="2" id="KW-0732">Signal</keyword>
<reference evidence="3 4" key="1">
    <citation type="submission" date="2018-06" db="EMBL/GenBank/DDBJ databases">
        <authorList>
            <consortium name="Pathogen Informatics"/>
            <person name="Doyle S."/>
        </authorList>
    </citation>
    <scope>NUCLEOTIDE SEQUENCE [LARGE SCALE GENOMIC DNA]</scope>
    <source>
        <strain evidence="3 4">NCTC4670</strain>
    </source>
</reference>
<name>A0A380JM78_STRDY</name>
<evidence type="ECO:0000313" key="4">
    <source>
        <dbReference type="Proteomes" id="UP000254797"/>
    </source>
</evidence>
<keyword evidence="1" id="KW-0175">Coiled coil</keyword>
<dbReference type="Proteomes" id="UP000254797">
    <property type="component" value="Unassembled WGS sequence"/>
</dbReference>
<evidence type="ECO:0000313" key="3">
    <source>
        <dbReference type="EMBL" id="SUN43993.1"/>
    </source>
</evidence>
<accession>A0A380JM78</accession>
<dbReference type="AlphaFoldDB" id="A0A380JM78"/>
<dbReference type="RefSeq" id="WP_000721502.1">
    <property type="nucleotide sequence ID" value="NZ_UHFG01000003.1"/>
</dbReference>
<gene>
    <name evidence="3" type="ORF">NCTC4670_00043</name>
</gene>
<feature type="coiled-coil region" evidence="1">
    <location>
        <begin position="27"/>
        <end position="80"/>
    </location>
</feature>
<feature type="chain" id="PRO_5016963428" evidence="2">
    <location>
        <begin position="25"/>
        <end position="204"/>
    </location>
</feature>
<organism evidence="3 4">
    <name type="scientific">Streptococcus dysgalactiae subsp. dysgalactiae</name>
    <dbReference type="NCBI Taxonomy" id="99822"/>
    <lineage>
        <taxon>Bacteria</taxon>
        <taxon>Bacillati</taxon>
        <taxon>Bacillota</taxon>
        <taxon>Bacilli</taxon>
        <taxon>Lactobacillales</taxon>
        <taxon>Streptococcaceae</taxon>
        <taxon>Streptococcus</taxon>
    </lineage>
</organism>